<dbReference type="InterPro" id="IPR053151">
    <property type="entry name" value="RNase_H-like"/>
</dbReference>
<keyword evidence="3" id="KW-1185">Reference proteome</keyword>
<evidence type="ECO:0000313" key="3">
    <source>
        <dbReference type="Proteomes" id="UP000828251"/>
    </source>
</evidence>
<dbReference type="GO" id="GO:0004523">
    <property type="term" value="F:RNA-DNA hybrid ribonuclease activity"/>
    <property type="evidence" value="ECO:0007669"/>
    <property type="project" value="InterPro"/>
</dbReference>
<dbReference type="Pfam" id="PF13456">
    <property type="entry name" value="RVT_3"/>
    <property type="match status" value="1"/>
</dbReference>
<dbReference type="InterPro" id="IPR036397">
    <property type="entry name" value="RNaseH_sf"/>
</dbReference>
<dbReference type="EMBL" id="JAIQCV010000009">
    <property type="protein sequence ID" value="KAH1066193.1"/>
    <property type="molecule type" value="Genomic_DNA"/>
</dbReference>
<evidence type="ECO:0000313" key="2">
    <source>
        <dbReference type="EMBL" id="KAH1066193.1"/>
    </source>
</evidence>
<dbReference type="OrthoDB" id="409725at2759"/>
<feature type="domain" description="RNase H type-1" evidence="1">
    <location>
        <begin position="79"/>
        <end position="197"/>
    </location>
</feature>
<dbReference type="InterPro" id="IPR012337">
    <property type="entry name" value="RNaseH-like_sf"/>
</dbReference>
<dbReference type="Gene3D" id="3.30.420.10">
    <property type="entry name" value="Ribonuclease H-like superfamily/Ribonuclease H"/>
    <property type="match status" value="1"/>
</dbReference>
<dbReference type="InterPro" id="IPR044730">
    <property type="entry name" value="RNase_H-like_dom_plant"/>
</dbReference>
<comment type="caution">
    <text evidence="2">The sequence shown here is derived from an EMBL/GenBank/DDBJ whole genome shotgun (WGS) entry which is preliminary data.</text>
</comment>
<name>A0A9D3V1C1_9ROSI</name>
<dbReference type="CDD" id="cd06222">
    <property type="entry name" value="RNase_H_like"/>
    <property type="match status" value="1"/>
</dbReference>
<gene>
    <name evidence="2" type="ORF">J1N35_031180</name>
</gene>
<dbReference type="PANTHER" id="PTHR47723:SF19">
    <property type="entry name" value="POLYNUCLEOTIDYL TRANSFERASE, RIBONUCLEASE H-LIKE SUPERFAMILY PROTEIN"/>
    <property type="match status" value="1"/>
</dbReference>
<accession>A0A9D3V1C1</accession>
<dbReference type="AlphaFoldDB" id="A0A9D3V1C1"/>
<organism evidence="2 3">
    <name type="scientific">Gossypium stocksii</name>
    <dbReference type="NCBI Taxonomy" id="47602"/>
    <lineage>
        <taxon>Eukaryota</taxon>
        <taxon>Viridiplantae</taxon>
        <taxon>Streptophyta</taxon>
        <taxon>Embryophyta</taxon>
        <taxon>Tracheophyta</taxon>
        <taxon>Spermatophyta</taxon>
        <taxon>Magnoliopsida</taxon>
        <taxon>eudicotyledons</taxon>
        <taxon>Gunneridae</taxon>
        <taxon>Pentapetalae</taxon>
        <taxon>rosids</taxon>
        <taxon>malvids</taxon>
        <taxon>Malvales</taxon>
        <taxon>Malvaceae</taxon>
        <taxon>Malvoideae</taxon>
        <taxon>Gossypium</taxon>
    </lineage>
</organism>
<evidence type="ECO:0000259" key="1">
    <source>
        <dbReference type="Pfam" id="PF13456"/>
    </source>
</evidence>
<dbReference type="Proteomes" id="UP000828251">
    <property type="component" value="Unassembled WGS sequence"/>
</dbReference>
<dbReference type="GO" id="GO:0003676">
    <property type="term" value="F:nucleic acid binding"/>
    <property type="evidence" value="ECO:0007669"/>
    <property type="project" value="InterPro"/>
</dbReference>
<dbReference type="SUPFAM" id="SSF53098">
    <property type="entry name" value="Ribonuclease H-like"/>
    <property type="match status" value="1"/>
</dbReference>
<dbReference type="PANTHER" id="PTHR47723">
    <property type="entry name" value="OS05G0353850 PROTEIN"/>
    <property type="match status" value="1"/>
</dbReference>
<dbReference type="InterPro" id="IPR002156">
    <property type="entry name" value="RNaseH_domain"/>
</dbReference>
<protein>
    <recommendedName>
        <fullName evidence="1">RNase H type-1 domain-containing protein</fullName>
    </recommendedName>
</protein>
<sequence>MNAKIFYIFFETVLQPKSSGTILSQKRDVPDFSWSYEEILKVSCSWAKQYSLALKSTHHKAHGFSHISHIDSNWVNLKSDGSVRLDEGFAATGGFVHDHNDRWIIGYCRYLGNCTVVDAELWGILDGLNLILDRCFWNVIIQTDSIEAINAIQEGSLEISNSALVRRIHFTLTALEQWKIQHISREENFVADNLAKSVNSKRPGLRLIVDPPMRI</sequence>
<proteinExistence type="predicted"/>
<reference evidence="2 3" key="1">
    <citation type="journal article" date="2021" name="Plant Biotechnol. J.">
        <title>Multi-omics assisted identification of the key and species-specific regulatory components of drought-tolerant mechanisms in Gossypium stocksii.</title>
        <authorList>
            <person name="Yu D."/>
            <person name="Ke L."/>
            <person name="Zhang D."/>
            <person name="Wu Y."/>
            <person name="Sun Y."/>
            <person name="Mei J."/>
            <person name="Sun J."/>
            <person name="Sun Y."/>
        </authorList>
    </citation>
    <scope>NUCLEOTIDE SEQUENCE [LARGE SCALE GENOMIC DNA]</scope>
    <source>
        <strain evidence="3">cv. E1</strain>
        <tissue evidence="2">Leaf</tissue>
    </source>
</reference>